<protein>
    <recommendedName>
        <fullName evidence="5">GAF domain-containing protein</fullName>
    </recommendedName>
</protein>
<gene>
    <name evidence="3" type="ORF">J2X06_002597</name>
</gene>
<keyword evidence="2" id="KW-0812">Transmembrane</keyword>
<feature type="transmembrane region" description="Helical" evidence="2">
    <location>
        <begin position="324"/>
        <end position="350"/>
    </location>
</feature>
<dbReference type="EMBL" id="JAVDVY010000002">
    <property type="protein sequence ID" value="MDR7135388.1"/>
    <property type="molecule type" value="Genomic_DNA"/>
</dbReference>
<organism evidence="3 4">
    <name type="scientific">Lysobacter niastensis</name>
    <dbReference type="NCBI Taxonomy" id="380629"/>
    <lineage>
        <taxon>Bacteria</taxon>
        <taxon>Pseudomonadati</taxon>
        <taxon>Pseudomonadota</taxon>
        <taxon>Gammaproteobacteria</taxon>
        <taxon>Lysobacterales</taxon>
        <taxon>Lysobacteraceae</taxon>
        <taxon>Lysobacter</taxon>
    </lineage>
</organism>
<evidence type="ECO:0008006" key="5">
    <source>
        <dbReference type="Google" id="ProtNLM"/>
    </source>
</evidence>
<feature type="region of interest" description="Disordered" evidence="1">
    <location>
        <begin position="560"/>
        <end position="582"/>
    </location>
</feature>
<evidence type="ECO:0000256" key="2">
    <source>
        <dbReference type="SAM" id="Phobius"/>
    </source>
</evidence>
<reference evidence="3 4" key="1">
    <citation type="submission" date="2023-07" db="EMBL/GenBank/DDBJ databases">
        <title>Sorghum-associated microbial communities from plants grown in Nebraska, USA.</title>
        <authorList>
            <person name="Schachtman D."/>
        </authorList>
    </citation>
    <scope>NUCLEOTIDE SEQUENCE [LARGE SCALE GENOMIC DNA]</scope>
    <source>
        <strain evidence="3 4">BE198</strain>
    </source>
</reference>
<keyword evidence="4" id="KW-1185">Reference proteome</keyword>
<evidence type="ECO:0000256" key="1">
    <source>
        <dbReference type="SAM" id="MobiDB-lite"/>
    </source>
</evidence>
<dbReference type="Proteomes" id="UP001251524">
    <property type="component" value="Unassembled WGS sequence"/>
</dbReference>
<feature type="transmembrane region" description="Helical" evidence="2">
    <location>
        <begin position="118"/>
        <end position="136"/>
    </location>
</feature>
<dbReference type="RefSeq" id="WP_310063030.1">
    <property type="nucleotide sequence ID" value="NZ_JAVDVY010000002.1"/>
</dbReference>
<evidence type="ECO:0000313" key="3">
    <source>
        <dbReference type="EMBL" id="MDR7135388.1"/>
    </source>
</evidence>
<keyword evidence="2" id="KW-1133">Transmembrane helix</keyword>
<keyword evidence="2" id="KW-0472">Membrane</keyword>
<evidence type="ECO:0000313" key="4">
    <source>
        <dbReference type="Proteomes" id="UP001251524"/>
    </source>
</evidence>
<dbReference type="SUPFAM" id="SSF55781">
    <property type="entry name" value="GAF domain-like"/>
    <property type="match status" value="1"/>
</dbReference>
<name>A0ABU1WCP2_9GAMM</name>
<feature type="transmembrane region" description="Helical" evidence="2">
    <location>
        <begin position="202"/>
        <end position="223"/>
    </location>
</feature>
<feature type="transmembrane region" description="Helical" evidence="2">
    <location>
        <begin position="143"/>
        <end position="163"/>
    </location>
</feature>
<proteinExistence type="predicted"/>
<accession>A0ABU1WCP2</accession>
<feature type="transmembrane region" description="Helical" evidence="2">
    <location>
        <begin position="292"/>
        <end position="312"/>
    </location>
</feature>
<comment type="caution">
    <text evidence="3">The sequence shown here is derived from an EMBL/GenBank/DDBJ whole genome shotgun (WGS) entry which is preliminary data.</text>
</comment>
<feature type="transmembrane region" description="Helical" evidence="2">
    <location>
        <begin position="5"/>
        <end position="23"/>
    </location>
</feature>
<feature type="transmembrane region" description="Helical" evidence="2">
    <location>
        <begin position="269"/>
        <end position="286"/>
    </location>
</feature>
<feature type="transmembrane region" description="Helical" evidence="2">
    <location>
        <begin position="356"/>
        <end position="373"/>
    </location>
</feature>
<feature type="transmembrane region" description="Helical" evidence="2">
    <location>
        <begin position="238"/>
        <end position="257"/>
    </location>
</feature>
<sequence>MNRLLVRVAITVLVVGFWAALLWRGYGGTWGIGDAPIEGLPYMGSVAPDPLSPAPMPAGLEPGDRFDRRDIPVRQRIELALATPEVGSRLHLKLRRGEETKEVTLVAAPVPALRTLDWVVLAAQALYTLLGLVLLWRGRNWLAWGLAVFALGFAMKDVVGYVLPVEARIGAVVALRAVRDIGLYVAARRLASTVLSPREASVSLWAMLGVVLMYAAAMLYSYLGYVLFARHSMLAANLGEYLLTVAPAICVATMAIGYGRSDESARLRIRWILVATLLHAVAFFLWNLTPLWIPVVLTVSATFCFAYAALRSHLVDLSFVISRTLVYGAVVALVVGVFAIVEHAIAAMALGEEAGIVLHLLVPLVLGITLHKLRERIEHVIERLFFRRQFNAERALQRLAHESAYMEREDALIARTFGDIAEHVGPNALAIYRRADGGYECAARAGQHEWPDRIDADDAAFVALRSGAGEQALSAVHSALGGGGIAFPMFVAGRLQGALVCGDRAQQYTPDERQSLKAVAHEVGAALYSMKARESERMLEALAHGKLSLRDVREHVLGIPVDAPAQPSASRDRGDAPESAGV</sequence>